<comment type="similarity">
    <text evidence="10 12">Belongs to the peptidase S1 family. CLIP subfamily.</text>
</comment>
<keyword evidence="3 12" id="KW-0732">Signal</keyword>
<dbReference type="FunFam" id="2.40.10.10:FF:000078">
    <property type="entry name" value="Serine protease H137"/>
    <property type="match status" value="1"/>
</dbReference>
<organism evidence="16 17">
    <name type="scientific">Brenthis ino</name>
    <name type="common">lesser marbled fritillary</name>
    <dbReference type="NCBI Taxonomy" id="405034"/>
    <lineage>
        <taxon>Eukaryota</taxon>
        <taxon>Metazoa</taxon>
        <taxon>Ecdysozoa</taxon>
        <taxon>Arthropoda</taxon>
        <taxon>Hexapoda</taxon>
        <taxon>Insecta</taxon>
        <taxon>Pterygota</taxon>
        <taxon>Neoptera</taxon>
        <taxon>Endopterygota</taxon>
        <taxon>Lepidoptera</taxon>
        <taxon>Glossata</taxon>
        <taxon>Ditrysia</taxon>
        <taxon>Papilionoidea</taxon>
        <taxon>Nymphalidae</taxon>
        <taxon>Heliconiinae</taxon>
        <taxon>Argynnini</taxon>
        <taxon>Brenthis</taxon>
    </lineage>
</organism>
<comment type="subcellular location">
    <subcellularLocation>
        <location evidence="12">Secreted</location>
    </subcellularLocation>
</comment>
<evidence type="ECO:0000256" key="13">
    <source>
        <dbReference type="SAM" id="MobiDB-lite"/>
    </source>
</evidence>
<dbReference type="Pfam" id="PF00089">
    <property type="entry name" value="Trypsin"/>
    <property type="match status" value="1"/>
</dbReference>
<evidence type="ECO:0000256" key="3">
    <source>
        <dbReference type="ARBA" id="ARBA00022729"/>
    </source>
</evidence>
<proteinExistence type="inferred from homology"/>
<dbReference type="FunFam" id="2.40.10.10:FF:000028">
    <property type="entry name" value="Serine protease easter"/>
    <property type="match status" value="1"/>
</dbReference>
<dbReference type="InterPro" id="IPR001254">
    <property type="entry name" value="Trypsin_dom"/>
</dbReference>
<feature type="compositionally biased region" description="Low complexity" evidence="13">
    <location>
        <begin position="95"/>
        <end position="106"/>
    </location>
</feature>
<dbReference type="PROSITE" id="PS51888">
    <property type="entry name" value="CLIP"/>
    <property type="match status" value="1"/>
</dbReference>
<dbReference type="CDD" id="cd00190">
    <property type="entry name" value="Tryp_SPc"/>
    <property type="match status" value="1"/>
</dbReference>
<dbReference type="OrthoDB" id="8250810at2759"/>
<dbReference type="GO" id="GO:0006508">
    <property type="term" value="P:proteolysis"/>
    <property type="evidence" value="ECO:0007669"/>
    <property type="project" value="UniProtKB-KW"/>
</dbReference>
<dbReference type="Gene3D" id="3.30.1640.30">
    <property type="match status" value="1"/>
</dbReference>
<keyword evidence="5 11" id="KW-0720">Serine protease</keyword>
<dbReference type="InterPro" id="IPR018114">
    <property type="entry name" value="TRYPSIN_HIS"/>
</dbReference>
<dbReference type="InterPro" id="IPR009003">
    <property type="entry name" value="Peptidase_S1_PA"/>
</dbReference>
<evidence type="ECO:0000256" key="5">
    <source>
        <dbReference type="ARBA" id="ARBA00022825"/>
    </source>
</evidence>
<feature type="compositionally biased region" description="Polar residues" evidence="13">
    <location>
        <begin position="107"/>
        <end position="119"/>
    </location>
</feature>
<evidence type="ECO:0000256" key="11">
    <source>
        <dbReference type="RuleBase" id="RU363034"/>
    </source>
</evidence>
<dbReference type="GO" id="GO:0051604">
    <property type="term" value="P:protein maturation"/>
    <property type="evidence" value="ECO:0007669"/>
    <property type="project" value="UniProtKB-ARBA"/>
</dbReference>
<evidence type="ECO:0000256" key="7">
    <source>
        <dbReference type="ARBA" id="ARBA00023145"/>
    </source>
</evidence>
<dbReference type="AlphaFoldDB" id="A0A8J9VQX3"/>
<name>A0A8J9VQX3_9NEOP</name>
<feature type="region of interest" description="Disordered" evidence="13">
    <location>
        <begin position="95"/>
        <end position="148"/>
    </location>
</feature>
<dbReference type="PROSITE" id="PS00134">
    <property type="entry name" value="TRYPSIN_HIS"/>
    <property type="match status" value="1"/>
</dbReference>
<dbReference type="GO" id="GO:0004252">
    <property type="term" value="F:serine-type endopeptidase activity"/>
    <property type="evidence" value="ECO:0007669"/>
    <property type="project" value="UniProtKB-UniRule"/>
</dbReference>
<evidence type="ECO:0000256" key="4">
    <source>
        <dbReference type="ARBA" id="ARBA00022801"/>
    </source>
</evidence>
<keyword evidence="4 11" id="KW-0378">Hydrolase</keyword>
<dbReference type="Proteomes" id="UP000838878">
    <property type="component" value="Chromosome 7"/>
</dbReference>
<evidence type="ECO:0000256" key="6">
    <source>
        <dbReference type="ARBA" id="ARBA00022837"/>
    </source>
</evidence>
<protein>
    <recommendedName>
        <fullName evidence="12">CLIP domain-containing serine protease</fullName>
        <ecNumber evidence="11">3.4.21.-</ecNumber>
    </recommendedName>
</protein>
<evidence type="ECO:0000313" key="17">
    <source>
        <dbReference type="Proteomes" id="UP000838878"/>
    </source>
</evidence>
<comment type="domain">
    <text evidence="12">The clip domain consists of 35-55 residues which are 'knitted' together usually by 3 conserved disulfide bonds forming a clip-like compact structure.</text>
</comment>
<dbReference type="GO" id="GO:0046872">
    <property type="term" value="F:metal ion binding"/>
    <property type="evidence" value="ECO:0007669"/>
    <property type="project" value="UniProtKB-KW"/>
</dbReference>
<dbReference type="InterPro" id="IPR051487">
    <property type="entry name" value="Ser/Thr_Proteases_Immune/Dev"/>
</dbReference>
<dbReference type="SMART" id="SM00020">
    <property type="entry name" value="Tryp_SPc"/>
    <property type="match status" value="1"/>
</dbReference>
<dbReference type="InterPro" id="IPR001314">
    <property type="entry name" value="Peptidase_S1A"/>
</dbReference>
<keyword evidence="2" id="KW-0479">Metal-binding</keyword>
<dbReference type="EMBL" id="OV170227">
    <property type="protein sequence ID" value="CAH0728368.1"/>
    <property type="molecule type" value="Genomic_DNA"/>
</dbReference>
<dbReference type="InterPro" id="IPR022700">
    <property type="entry name" value="CLIP"/>
</dbReference>
<keyword evidence="1 11" id="KW-0645">Protease</keyword>
<evidence type="ECO:0000256" key="8">
    <source>
        <dbReference type="ARBA" id="ARBA00023157"/>
    </source>
</evidence>
<dbReference type="InterPro" id="IPR038565">
    <property type="entry name" value="CLIP_sf"/>
</dbReference>
<dbReference type="SMART" id="SM00680">
    <property type="entry name" value="CLIP"/>
    <property type="match status" value="1"/>
</dbReference>
<gene>
    <name evidence="16" type="ORF">BINO364_LOCUS13592</name>
</gene>
<dbReference type="Gene3D" id="2.40.10.10">
    <property type="entry name" value="Trypsin-like serine proteases"/>
    <property type="match status" value="2"/>
</dbReference>
<dbReference type="GO" id="GO:0005576">
    <property type="term" value="C:extracellular region"/>
    <property type="evidence" value="ECO:0007669"/>
    <property type="project" value="UniProtKB-SubCell"/>
</dbReference>
<feature type="signal peptide" evidence="12">
    <location>
        <begin position="1"/>
        <end position="18"/>
    </location>
</feature>
<keyword evidence="9" id="KW-0325">Glycoprotein</keyword>
<feature type="domain" description="Clip" evidence="15">
    <location>
        <begin position="24"/>
        <end position="78"/>
    </location>
</feature>
<evidence type="ECO:0000259" key="14">
    <source>
        <dbReference type="PROSITE" id="PS50240"/>
    </source>
</evidence>
<keyword evidence="7" id="KW-0865">Zymogen</keyword>
<evidence type="ECO:0000256" key="1">
    <source>
        <dbReference type="ARBA" id="ARBA00022670"/>
    </source>
</evidence>
<dbReference type="PANTHER" id="PTHR24256">
    <property type="entry name" value="TRYPTASE-RELATED"/>
    <property type="match status" value="1"/>
</dbReference>
<dbReference type="InterPro" id="IPR033116">
    <property type="entry name" value="TRYPSIN_SER"/>
</dbReference>
<feature type="domain" description="Peptidase S1" evidence="14">
    <location>
        <begin position="165"/>
        <end position="423"/>
    </location>
</feature>
<feature type="compositionally biased region" description="Polar residues" evidence="13">
    <location>
        <begin position="128"/>
        <end position="147"/>
    </location>
</feature>
<evidence type="ECO:0000313" key="16">
    <source>
        <dbReference type="EMBL" id="CAH0728368.1"/>
    </source>
</evidence>
<keyword evidence="6" id="KW-0106">Calcium</keyword>
<evidence type="ECO:0000256" key="12">
    <source>
        <dbReference type="RuleBase" id="RU366078"/>
    </source>
</evidence>
<feature type="chain" id="PRO_5035488071" description="CLIP domain-containing serine protease" evidence="12">
    <location>
        <begin position="19"/>
        <end position="424"/>
    </location>
</feature>
<accession>A0A8J9VQX3</accession>
<reference evidence="16" key="1">
    <citation type="submission" date="2021-12" db="EMBL/GenBank/DDBJ databases">
        <authorList>
            <person name="Martin H S."/>
        </authorList>
    </citation>
    <scope>NUCLEOTIDE SEQUENCE</scope>
</reference>
<evidence type="ECO:0000259" key="15">
    <source>
        <dbReference type="PROSITE" id="PS51888"/>
    </source>
</evidence>
<dbReference type="EC" id="3.4.21.-" evidence="11"/>
<evidence type="ECO:0000256" key="2">
    <source>
        <dbReference type="ARBA" id="ARBA00022723"/>
    </source>
</evidence>
<keyword evidence="17" id="KW-1185">Reference proteome</keyword>
<feature type="non-terminal residue" evidence="16">
    <location>
        <position position="424"/>
    </location>
</feature>
<dbReference type="PROSITE" id="PS00135">
    <property type="entry name" value="TRYPSIN_SER"/>
    <property type="match status" value="1"/>
</dbReference>
<sequence>MMLRFLLCIVFVFLPIECFYRGDSCQADGRPGSCKLLSKCQSIVAEIKNAGTPMPYSLRNKLQKLGCGFEYNEPLICCESYLNINNNEAGGFNNNPDPWSNSSPNNKWGSNVNGGQDPNSYEVGYPNDNINSNRNEQKNPASNTASHRNLELLPTNCGPIEGERIFGGNRTRLFEMPWMVLLSYGSPRGTKLSCGGTLINEWYVLTAAHCVSFLGANLELREIILGEYDVRRDPDCERIEGEQFCAPKIRRVAIDSLIAHPGYSPQKLADDIALIRLAEPADFSLDSMKPICLPVTSELQTEKLEGLQGVVAGWGATEDGLQSPVLLSVDLPIITNSDCQSIYNGSPEIHDSQLCAGGVPDKDSCGGDSGGPLMYPGRARGVGVRYVQRGVVSYGSKRCGVGGYPGVYTRVAYYMNWILDNIHE</sequence>
<dbReference type="Pfam" id="PF12032">
    <property type="entry name" value="CLIP"/>
    <property type="match status" value="1"/>
</dbReference>
<evidence type="ECO:0000256" key="10">
    <source>
        <dbReference type="ARBA" id="ARBA00024195"/>
    </source>
</evidence>
<dbReference type="PRINTS" id="PR00722">
    <property type="entry name" value="CHYMOTRYPSIN"/>
</dbReference>
<keyword evidence="8" id="KW-1015">Disulfide bond</keyword>
<dbReference type="InterPro" id="IPR043504">
    <property type="entry name" value="Peptidase_S1_PA_chymotrypsin"/>
</dbReference>
<keyword evidence="12" id="KW-0964">Secreted</keyword>
<dbReference type="SUPFAM" id="SSF50494">
    <property type="entry name" value="Trypsin-like serine proteases"/>
    <property type="match status" value="1"/>
</dbReference>
<evidence type="ECO:0000256" key="9">
    <source>
        <dbReference type="ARBA" id="ARBA00023180"/>
    </source>
</evidence>
<dbReference type="PROSITE" id="PS50240">
    <property type="entry name" value="TRYPSIN_DOM"/>
    <property type="match status" value="1"/>
</dbReference>